<protein>
    <recommendedName>
        <fullName evidence="2">PRC-barrel domain-containing protein</fullName>
    </recommendedName>
</protein>
<keyword evidence="4" id="KW-1185">Reference proteome</keyword>
<dbReference type="Pfam" id="PF05239">
    <property type="entry name" value="PRC"/>
    <property type="match status" value="1"/>
</dbReference>
<evidence type="ECO:0000259" key="2">
    <source>
        <dbReference type="Pfam" id="PF05239"/>
    </source>
</evidence>
<dbReference type="EMBL" id="BMXV01000001">
    <property type="protein sequence ID" value="GGY62167.1"/>
    <property type="molecule type" value="Genomic_DNA"/>
</dbReference>
<name>A0ABQ3AP46_9GAMM</name>
<organism evidence="3 4">
    <name type="scientific">Marinobacter zhanjiangensis</name>
    <dbReference type="NCBI Taxonomy" id="578215"/>
    <lineage>
        <taxon>Bacteria</taxon>
        <taxon>Pseudomonadati</taxon>
        <taxon>Pseudomonadota</taxon>
        <taxon>Gammaproteobacteria</taxon>
        <taxon>Pseudomonadales</taxon>
        <taxon>Marinobacteraceae</taxon>
        <taxon>Marinobacter</taxon>
    </lineage>
</organism>
<keyword evidence="1" id="KW-0732">Signal</keyword>
<reference evidence="4" key="1">
    <citation type="journal article" date="2019" name="Int. J. Syst. Evol. Microbiol.">
        <title>The Global Catalogue of Microorganisms (GCM) 10K type strain sequencing project: providing services to taxonomists for standard genome sequencing and annotation.</title>
        <authorList>
            <consortium name="The Broad Institute Genomics Platform"/>
            <consortium name="The Broad Institute Genome Sequencing Center for Infectious Disease"/>
            <person name="Wu L."/>
            <person name="Ma J."/>
        </authorList>
    </citation>
    <scope>NUCLEOTIDE SEQUENCE [LARGE SCALE GENOMIC DNA]</scope>
    <source>
        <strain evidence="4">KCTC 22280</strain>
    </source>
</reference>
<dbReference type="InterPro" id="IPR027275">
    <property type="entry name" value="PRC-brl_dom"/>
</dbReference>
<accession>A0ABQ3AP46</accession>
<feature type="domain" description="PRC-barrel" evidence="2">
    <location>
        <begin position="38"/>
        <end position="85"/>
    </location>
</feature>
<dbReference type="Gene3D" id="2.30.30.240">
    <property type="entry name" value="PRC-barrel domain"/>
    <property type="match status" value="1"/>
</dbReference>
<feature type="chain" id="PRO_5045315249" description="PRC-barrel domain-containing protein" evidence="1">
    <location>
        <begin position="33"/>
        <end position="171"/>
    </location>
</feature>
<dbReference type="InterPro" id="IPR011033">
    <property type="entry name" value="PRC_barrel-like_sf"/>
</dbReference>
<evidence type="ECO:0000313" key="4">
    <source>
        <dbReference type="Proteomes" id="UP000601597"/>
    </source>
</evidence>
<evidence type="ECO:0000256" key="1">
    <source>
        <dbReference type="SAM" id="SignalP"/>
    </source>
</evidence>
<gene>
    <name evidence="3" type="ORF">GCM10007071_06300</name>
</gene>
<evidence type="ECO:0000313" key="3">
    <source>
        <dbReference type="EMBL" id="GGY62167.1"/>
    </source>
</evidence>
<sequence>MQEFTMMRTRLVRAMGISLVTGSMAFAMSAHAATQGLYSADDLLDSDVHDSTGEEIGEVEDILMDDGMSVHSLVIETGEVLGLGGTEIVAERGTFRVLRENDDDDFDDREYEVHLEATQEEIKELPEYDESWWNETSEALAQAWENTKEVSESAWENTKQATSSAWYNITN</sequence>
<feature type="signal peptide" evidence="1">
    <location>
        <begin position="1"/>
        <end position="32"/>
    </location>
</feature>
<dbReference type="Proteomes" id="UP000601597">
    <property type="component" value="Unassembled WGS sequence"/>
</dbReference>
<dbReference type="SUPFAM" id="SSF50346">
    <property type="entry name" value="PRC-barrel domain"/>
    <property type="match status" value="1"/>
</dbReference>
<proteinExistence type="predicted"/>
<comment type="caution">
    <text evidence="3">The sequence shown here is derived from an EMBL/GenBank/DDBJ whole genome shotgun (WGS) entry which is preliminary data.</text>
</comment>